<dbReference type="Gene3D" id="3.30.497.10">
    <property type="entry name" value="Antithrombin, subunit I, domain 2"/>
    <property type="match status" value="1"/>
</dbReference>
<proteinExistence type="inferred from homology"/>
<feature type="chain" id="PRO_5043505063" description="Serpin domain-containing protein" evidence="9">
    <location>
        <begin position="19"/>
        <end position="413"/>
    </location>
</feature>
<reference evidence="11" key="1">
    <citation type="submission" date="2022-03" db="EMBL/GenBank/DDBJ databases">
        <authorList>
            <person name="Tunstrom K."/>
        </authorList>
    </citation>
    <scope>NUCLEOTIDE SEQUENCE</scope>
</reference>
<dbReference type="Pfam" id="PF00079">
    <property type="entry name" value="Serpin"/>
    <property type="match status" value="1"/>
</dbReference>
<keyword evidence="12" id="KW-1185">Reference proteome</keyword>
<accession>A0AAU9UQS5</accession>
<dbReference type="SUPFAM" id="SSF56574">
    <property type="entry name" value="Serpins"/>
    <property type="match status" value="1"/>
</dbReference>
<evidence type="ECO:0000256" key="6">
    <source>
        <dbReference type="ARBA" id="ARBA00022900"/>
    </source>
</evidence>
<dbReference type="PANTHER" id="PTHR11461">
    <property type="entry name" value="SERINE PROTEASE INHIBITOR, SERPIN"/>
    <property type="match status" value="1"/>
</dbReference>
<keyword evidence="7" id="KW-0325">Glycoprotein</keyword>
<evidence type="ECO:0000313" key="11">
    <source>
        <dbReference type="EMBL" id="CAH2099954.1"/>
    </source>
</evidence>
<feature type="domain" description="Serpin" evidence="10">
    <location>
        <begin position="47"/>
        <end position="411"/>
    </location>
</feature>
<evidence type="ECO:0000259" key="10">
    <source>
        <dbReference type="SMART" id="SM00093"/>
    </source>
</evidence>
<feature type="signal peptide" evidence="9">
    <location>
        <begin position="1"/>
        <end position="18"/>
    </location>
</feature>
<dbReference type="SMART" id="SM00093">
    <property type="entry name" value="SERPIN"/>
    <property type="match status" value="1"/>
</dbReference>
<evidence type="ECO:0000256" key="8">
    <source>
        <dbReference type="RuleBase" id="RU000411"/>
    </source>
</evidence>
<keyword evidence="6" id="KW-0722">Serine protease inhibitor</keyword>
<name>A0AAU9UQS5_EUPED</name>
<evidence type="ECO:0000256" key="7">
    <source>
        <dbReference type="ARBA" id="ARBA00023180"/>
    </source>
</evidence>
<comment type="caution">
    <text evidence="11">The sequence shown here is derived from an EMBL/GenBank/DDBJ whole genome shotgun (WGS) entry which is preliminary data.</text>
</comment>
<dbReference type="InterPro" id="IPR042178">
    <property type="entry name" value="Serpin_sf_1"/>
</dbReference>
<evidence type="ECO:0000256" key="5">
    <source>
        <dbReference type="ARBA" id="ARBA00022729"/>
    </source>
</evidence>
<dbReference type="InterPro" id="IPR023796">
    <property type="entry name" value="Serpin_dom"/>
</dbReference>
<dbReference type="InterPro" id="IPR000215">
    <property type="entry name" value="Serpin_fam"/>
</dbReference>
<evidence type="ECO:0000313" key="12">
    <source>
        <dbReference type="Proteomes" id="UP001153954"/>
    </source>
</evidence>
<dbReference type="EMBL" id="CAKOGL010000022">
    <property type="protein sequence ID" value="CAH2099954.1"/>
    <property type="molecule type" value="Genomic_DNA"/>
</dbReference>
<evidence type="ECO:0000256" key="2">
    <source>
        <dbReference type="ARBA" id="ARBA00009500"/>
    </source>
</evidence>
<comment type="similarity">
    <text evidence="2 8">Belongs to the serpin family.</text>
</comment>
<evidence type="ECO:0000256" key="1">
    <source>
        <dbReference type="ARBA" id="ARBA00004613"/>
    </source>
</evidence>
<dbReference type="GO" id="GO:0005615">
    <property type="term" value="C:extracellular space"/>
    <property type="evidence" value="ECO:0007669"/>
    <property type="project" value="InterPro"/>
</dbReference>
<sequence length="413" mass="46980">MLKLGIIFFFALTTSVSSQCFYKDDSAKKPNPEARLSLYKNQMEFTLNLFNTINNAVPDDNIFFSPFSVYHALLLGYFAASGETEKSLKESLRISDAQDKVNLLMAYKVDKRSRAFNNNSDSYEFTNANKMFVDNELHLRQCLLDILGEEIEALNFHQNPEQSRLHINEWVSRITKNNINDLIPVYGIMETTKLVLANAAYFKGVWASKFPAERTKKQVFFVSETRQTLVPFMRQKGIFHYMVSDELGAQILELPYKGNDISMYILLPPYSMKEGVTNIIANLTPERLATVVEEGYMGREVVVEIPKFTMERTLPLRPILETLGVGDLFKPSANFSTLSDDDGINFDDAIHKAKIQVDEEGTVAAAATAIFGFRSSRPAEPSRFIANFPFVYILYERPTSSILFMGVYRDPKK</sequence>
<dbReference type="PANTHER" id="PTHR11461:SF278">
    <property type="entry name" value="SERINE PROTEASE INHIBITOR 88EA"/>
    <property type="match status" value="1"/>
</dbReference>
<dbReference type="GO" id="GO:0004867">
    <property type="term" value="F:serine-type endopeptidase inhibitor activity"/>
    <property type="evidence" value="ECO:0007669"/>
    <property type="project" value="UniProtKB-KW"/>
</dbReference>
<dbReference type="AlphaFoldDB" id="A0AAU9UQS5"/>
<keyword evidence="3" id="KW-0964">Secreted</keyword>
<evidence type="ECO:0000256" key="9">
    <source>
        <dbReference type="SAM" id="SignalP"/>
    </source>
</evidence>
<keyword evidence="5 9" id="KW-0732">Signal</keyword>
<dbReference type="InterPro" id="IPR036186">
    <property type="entry name" value="Serpin_sf"/>
</dbReference>
<keyword evidence="4" id="KW-0646">Protease inhibitor</keyword>
<gene>
    <name evidence="11" type="ORF">EEDITHA_LOCUS14872</name>
</gene>
<dbReference type="FunFam" id="2.30.39.10:FF:000030">
    <property type="entry name" value="Serpin 2"/>
    <property type="match status" value="1"/>
</dbReference>
<dbReference type="Proteomes" id="UP001153954">
    <property type="component" value="Unassembled WGS sequence"/>
</dbReference>
<comment type="subcellular location">
    <subcellularLocation>
        <location evidence="1">Secreted</location>
    </subcellularLocation>
</comment>
<evidence type="ECO:0000256" key="4">
    <source>
        <dbReference type="ARBA" id="ARBA00022690"/>
    </source>
</evidence>
<dbReference type="Gene3D" id="2.30.39.10">
    <property type="entry name" value="Alpha-1-antitrypsin, domain 1"/>
    <property type="match status" value="2"/>
</dbReference>
<organism evidence="11 12">
    <name type="scientific">Euphydryas editha</name>
    <name type="common">Edith's checkerspot</name>
    <dbReference type="NCBI Taxonomy" id="104508"/>
    <lineage>
        <taxon>Eukaryota</taxon>
        <taxon>Metazoa</taxon>
        <taxon>Ecdysozoa</taxon>
        <taxon>Arthropoda</taxon>
        <taxon>Hexapoda</taxon>
        <taxon>Insecta</taxon>
        <taxon>Pterygota</taxon>
        <taxon>Neoptera</taxon>
        <taxon>Endopterygota</taxon>
        <taxon>Lepidoptera</taxon>
        <taxon>Glossata</taxon>
        <taxon>Ditrysia</taxon>
        <taxon>Papilionoidea</taxon>
        <taxon>Nymphalidae</taxon>
        <taxon>Nymphalinae</taxon>
        <taxon>Euphydryas</taxon>
    </lineage>
</organism>
<evidence type="ECO:0000256" key="3">
    <source>
        <dbReference type="ARBA" id="ARBA00022525"/>
    </source>
</evidence>
<protein>
    <recommendedName>
        <fullName evidence="10">Serpin domain-containing protein</fullName>
    </recommendedName>
</protein>
<dbReference type="CDD" id="cd19594">
    <property type="entry name" value="serpin_crustaceans_chelicerates_insects"/>
    <property type="match status" value="1"/>
</dbReference>
<dbReference type="InterPro" id="IPR042185">
    <property type="entry name" value="Serpin_sf_2"/>
</dbReference>